<evidence type="ECO:0008006" key="4">
    <source>
        <dbReference type="Google" id="ProtNLM"/>
    </source>
</evidence>
<feature type="transmembrane region" description="Helical" evidence="1">
    <location>
        <begin position="6"/>
        <end position="26"/>
    </location>
</feature>
<feature type="transmembrane region" description="Helical" evidence="1">
    <location>
        <begin position="73"/>
        <end position="98"/>
    </location>
</feature>
<dbReference type="Proteomes" id="UP000616547">
    <property type="component" value="Unassembled WGS sequence"/>
</dbReference>
<gene>
    <name evidence="2" type="ORF">lacNasYZ03_09030</name>
</gene>
<evidence type="ECO:0000256" key="1">
    <source>
        <dbReference type="SAM" id="Phobius"/>
    </source>
</evidence>
<comment type="caution">
    <text evidence="2">The sequence shown here is derived from an EMBL/GenBank/DDBJ whole genome shotgun (WGS) entry which is preliminary data.</text>
</comment>
<evidence type="ECO:0000313" key="2">
    <source>
        <dbReference type="EMBL" id="GHW01216.1"/>
    </source>
</evidence>
<sequence>MTGMFLVLVGTSLALLLADLTMLARAKRRLAAKNGKGASPYANYSKLTLFSLLAQLLINVLYLWNYWAAAFKVGFLAVFFLFAGNLLLEFIIFCDDFFTDISFKNLRGYRKSLSQSKRLLLLALFFLTFTAAAINFFPAP</sequence>
<reference evidence="3" key="1">
    <citation type="submission" date="2021-01" db="EMBL/GenBank/DDBJ databases">
        <title>Draft genome sequence of Nasalis larvatus strain YZ03.</title>
        <authorList>
            <person name="Suzuki-Hashido N."/>
            <person name="Tsuchida S."/>
            <person name="Hayakawa T."/>
        </authorList>
    </citation>
    <scope>NUCLEOTIDE SEQUENCE [LARGE SCALE GENOMIC DNA]</scope>
    <source>
        <strain evidence="3">YZ03</strain>
    </source>
</reference>
<dbReference type="EMBL" id="BOCI01000246">
    <property type="protein sequence ID" value="GHW01216.1"/>
    <property type="molecule type" value="Genomic_DNA"/>
</dbReference>
<accession>A0ABQ3W413</accession>
<keyword evidence="1" id="KW-0472">Membrane</keyword>
<keyword evidence="1" id="KW-0812">Transmembrane</keyword>
<name>A0ABQ3W413_9LACO</name>
<evidence type="ECO:0000313" key="3">
    <source>
        <dbReference type="Proteomes" id="UP000616547"/>
    </source>
</evidence>
<feature type="transmembrane region" description="Helical" evidence="1">
    <location>
        <begin position="47"/>
        <end position="67"/>
    </location>
</feature>
<keyword evidence="1" id="KW-1133">Transmembrane helix</keyword>
<proteinExistence type="predicted"/>
<keyword evidence="3" id="KW-1185">Reference proteome</keyword>
<protein>
    <recommendedName>
        <fullName evidence="4">ABC transporter permease</fullName>
    </recommendedName>
</protein>
<organism evidence="2 3">
    <name type="scientific">Lactobacillus nasalidis</name>
    <dbReference type="NCBI Taxonomy" id="2797258"/>
    <lineage>
        <taxon>Bacteria</taxon>
        <taxon>Bacillati</taxon>
        <taxon>Bacillota</taxon>
        <taxon>Bacilli</taxon>
        <taxon>Lactobacillales</taxon>
        <taxon>Lactobacillaceae</taxon>
        <taxon>Lactobacillus</taxon>
    </lineage>
</organism>
<feature type="transmembrane region" description="Helical" evidence="1">
    <location>
        <begin position="119"/>
        <end position="137"/>
    </location>
</feature>